<dbReference type="PROSITE" id="PS50977">
    <property type="entry name" value="HTH_TETR_2"/>
    <property type="match status" value="1"/>
</dbReference>
<dbReference type="Proteomes" id="UP000435177">
    <property type="component" value="Unassembled WGS sequence"/>
</dbReference>
<evidence type="ECO:0000313" key="5">
    <source>
        <dbReference type="EMBL" id="PAD76916.1"/>
    </source>
</evidence>
<dbReference type="EMBL" id="WOAA01000029">
    <property type="protein sequence ID" value="MUG68549.1"/>
    <property type="molecule type" value="Genomic_DNA"/>
</dbReference>
<evidence type="ECO:0000259" key="3">
    <source>
        <dbReference type="PROSITE" id="PS50977"/>
    </source>
</evidence>
<dbReference type="InterPro" id="IPR050624">
    <property type="entry name" value="HTH-type_Tx_Regulator"/>
</dbReference>
<organism evidence="5 6">
    <name type="scientific">Paenibacillus campinasensis</name>
    <dbReference type="NCBI Taxonomy" id="66347"/>
    <lineage>
        <taxon>Bacteria</taxon>
        <taxon>Bacillati</taxon>
        <taxon>Bacillota</taxon>
        <taxon>Bacilli</taxon>
        <taxon>Bacillales</taxon>
        <taxon>Paenibacillaceae</taxon>
        <taxon>Paenibacillus</taxon>
    </lineage>
</organism>
<gene>
    <name evidence="5" type="ORF">CHH67_11110</name>
    <name evidence="4" type="ORF">GNP94_21485</name>
</gene>
<protein>
    <submittedName>
        <fullName evidence="4">TetR family transcriptional regulator</fullName>
    </submittedName>
</protein>
<dbReference type="Pfam" id="PF14278">
    <property type="entry name" value="TetR_C_8"/>
    <property type="match status" value="1"/>
</dbReference>
<dbReference type="Pfam" id="PF00440">
    <property type="entry name" value="TetR_N"/>
    <property type="match status" value="1"/>
</dbReference>
<keyword evidence="7" id="KW-1185">Reference proteome</keyword>
<evidence type="ECO:0000256" key="2">
    <source>
        <dbReference type="PROSITE-ProRule" id="PRU00335"/>
    </source>
</evidence>
<dbReference type="EMBL" id="NPBY01000033">
    <property type="protein sequence ID" value="PAD76916.1"/>
    <property type="molecule type" value="Genomic_DNA"/>
</dbReference>
<reference evidence="5 6" key="1">
    <citation type="submission" date="2017-07" db="EMBL/GenBank/DDBJ databases">
        <title>Isolation and whole genome analysis of endospore-forming bacteria from heroin.</title>
        <authorList>
            <person name="Kalinowski J."/>
            <person name="Ahrens B."/>
            <person name="Al-Dilaimi A."/>
            <person name="Winkler A."/>
            <person name="Wibberg D."/>
            <person name="Schleenbecker U."/>
            <person name="Ruckert C."/>
            <person name="Wolfel R."/>
            <person name="Grass G."/>
        </authorList>
    </citation>
    <scope>NUCLEOTIDE SEQUENCE [LARGE SCALE GENOMIC DNA]</scope>
    <source>
        <strain evidence="5 6">7537-G1</strain>
    </source>
</reference>
<dbReference type="PANTHER" id="PTHR43479:SF7">
    <property type="entry name" value="TETR-FAMILY TRANSCRIPTIONAL REGULATOR"/>
    <property type="match status" value="1"/>
</dbReference>
<dbReference type="InterPro" id="IPR039532">
    <property type="entry name" value="TetR_C_Firmicutes"/>
</dbReference>
<dbReference type="OrthoDB" id="9810250at2"/>
<evidence type="ECO:0000313" key="6">
    <source>
        <dbReference type="Proteomes" id="UP000215596"/>
    </source>
</evidence>
<dbReference type="InterPro" id="IPR001647">
    <property type="entry name" value="HTH_TetR"/>
</dbReference>
<comment type="caution">
    <text evidence="5">The sequence shown here is derived from an EMBL/GenBank/DDBJ whole genome shotgun (WGS) entry which is preliminary data.</text>
</comment>
<dbReference type="InterPro" id="IPR009057">
    <property type="entry name" value="Homeodomain-like_sf"/>
</dbReference>
<keyword evidence="1 2" id="KW-0238">DNA-binding</keyword>
<reference evidence="4 7" key="2">
    <citation type="submission" date="2019-11" db="EMBL/GenBank/DDBJ databases">
        <title>Draft genome sequences of five Paenibacillus species of dairy origin.</title>
        <authorList>
            <person name="Olajide A.M."/>
            <person name="Chen S."/>
            <person name="Lapointe G."/>
        </authorList>
    </citation>
    <scope>NUCLEOTIDE SEQUENCE [LARGE SCALE GENOMIC DNA]</scope>
    <source>
        <strain evidence="4 7">3CS1</strain>
    </source>
</reference>
<evidence type="ECO:0000313" key="7">
    <source>
        <dbReference type="Proteomes" id="UP000435177"/>
    </source>
</evidence>
<dbReference type="Gene3D" id="1.10.357.10">
    <property type="entry name" value="Tetracycline Repressor, domain 2"/>
    <property type="match status" value="1"/>
</dbReference>
<proteinExistence type="predicted"/>
<dbReference type="Proteomes" id="UP000215596">
    <property type="component" value="Unassembled WGS sequence"/>
</dbReference>
<evidence type="ECO:0000256" key="1">
    <source>
        <dbReference type="ARBA" id="ARBA00023125"/>
    </source>
</evidence>
<name>A0A268EUW6_9BACL</name>
<feature type="domain" description="HTH tetR-type" evidence="3">
    <location>
        <begin position="17"/>
        <end position="77"/>
    </location>
</feature>
<sequence length="203" mass="23152">MQVSDFQSSKRTDPRVVRTRQFIQDAFTELLRHKDFHQITISDITSKATINRATFYAHYQDKYELLDALWADGFTSFLLQRIRPDAPLTEETIRQLIHALCDYHQTLNNKCMKNYTSVAPVVEKNIKQQLESFITQLVTHGANGQDPALLKSAATSMSWSIYGVTYQWNLDGRTESPEQLAARILPIMMNGVSALNSNPQPVC</sequence>
<dbReference type="SUPFAM" id="SSF46689">
    <property type="entry name" value="Homeodomain-like"/>
    <property type="match status" value="1"/>
</dbReference>
<dbReference type="AlphaFoldDB" id="A0A268EUW6"/>
<evidence type="ECO:0000313" key="4">
    <source>
        <dbReference type="EMBL" id="MUG68549.1"/>
    </source>
</evidence>
<accession>A0A268EUW6</accession>
<feature type="DNA-binding region" description="H-T-H motif" evidence="2">
    <location>
        <begin position="40"/>
        <end position="59"/>
    </location>
</feature>
<dbReference type="GO" id="GO:0003677">
    <property type="term" value="F:DNA binding"/>
    <property type="evidence" value="ECO:0007669"/>
    <property type="project" value="UniProtKB-UniRule"/>
</dbReference>
<dbReference type="PANTHER" id="PTHR43479">
    <property type="entry name" value="ACREF/ENVCD OPERON REPRESSOR-RELATED"/>
    <property type="match status" value="1"/>
</dbReference>